<keyword evidence="2" id="KW-1185">Reference proteome</keyword>
<dbReference type="SUPFAM" id="SSF52540">
    <property type="entry name" value="P-loop containing nucleoside triphosphate hydrolases"/>
    <property type="match status" value="1"/>
</dbReference>
<dbReference type="PANTHER" id="PTHR39206:SF1">
    <property type="entry name" value="SLL8004 PROTEIN"/>
    <property type="match status" value="1"/>
</dbReference>
<dbReference type="Proteomes" id="UP000659388">
    <property type="component" value="Unassembled WGS sequence"/>
</dbReference>
<gene>
    <name evidence="1" type="ORF">JL102_19725</name>
</gene>
<dbReference type="EMBL" id="JAESIY010000012">
    <property type="protein sequence ID" value="MBL3658391.1"/>
    <property type="molecule type" value="Genomic_DNA"/>
</dbReference>
<comment type="caution">
    <text evidence="1">The sequence shown here is derived from an EMBL/GenBank/DDBJ whole genome shotgun (WGS) entry which is preliminary data.</text>
</comment>
<accession>A0A937K2A9</accession>
<dbReference type="AlphaFoldDB" id="A0A937K2A9"/>
<dbReference type="RefSeq" id="WP_202246183.1">
    <property type="nucleotide sequence ID" value="NZ_JAESIY010000012.1"/>
</dbReference>
<proteinExistence type="predicted"/>
<sequence>MGTKIHVLGGPNGVGKSTLGNTFSSDKGVVFINPDQIYSDQTRLHQKPPSQIELSHIIDVYIEHALNIDQQVLIESNLHNIEAFRFITSYINIYKAEAFCHFYYLDDVKELINRVKWRAEHLGNAVSEKTVLGRYASSYSMILSQFHVFDEVHFYDVSKLVPVKIFEVFDGELNYINANANFQWSDNMLEQILSKS</sequence>
<name>A0A937K2A9_9BACT</name>
<evidence type="ECO:0000313" key="1">
    <source>
        <dbReference type="EMBL" id="MBL3658391.1"/>
    </source>
</evidence>
<protein>
    <recommendedName>
        <fullName evidence="3">UDP-N-acetylglucosamine kinase</fullName>
    </recommendedName>
</protein>
<evidence type="ECO:0000313" key="2">
    <source>
        <dbReference type="Proteomes" id="UP000659388"/>
    </source>
</evidence>
<dbReference type="PANTHER" id="PTHR39206">
    <property type="entry name" value="SLL8004 PROTEIN"/>
    <property type="match status" value="1"/>
</dbReference>
<evidence type="ECO:0008006" key="3">
    <source>
        <dbReference type="Google" id="ProtNLM"/>
    </source>
</evidence>
<organism evidence="1 2">
    <name type="scientific">Fulvivirga sediminis</name>
    <dbReference type="NCBI Taxonomy" id="2803949"/>
    <lineage>
        <taxon>Bacteria</taxon>
        <taxon>Pseudomonadati</taxon>
        <taxon>Bacteroidota</taxon>
        <taxon>Cytophagia</taxon>
        <taxon>Cytophagales</taxon>
        <taxon>Fulvivirgaceae</taxon>
        <taxon>Fulvivirga</taxon>
    </lineage>
</organism>
<dbReference type="Gene3D" id="3.40.50.300">
    <property type="entry name" value="P-loop containing nucleotide triphosphate hydrolases"/>
    <property type="match status" value="1"/>
</dbReference>
<dbReference type="InterPro" id="IPR027417">
    <property type="entry name" value="P-loop_NTPase"/>
</dbReference>
<reference evidence="1" key="1">
    <citation type="submission" date="2021-01" db="EMBL/GenBank/DDBJ databases">
        <title>Fulvivirga kasyanovii gen. nov., sp nov., a novel member of the phylum Bacteroidetes isolated from seawater in a mussel farm.</title>
        <authorList>
            <person name="Zhao L.-H."/>
            <person name="Wang Z.-J."/>
        </authorList>
    </citation>
    <scope>NUCLEOTIDE SEQUENCE</scope>
    <source>
        <strain evidence="1">2943</strain>
    </source>
</reference>